<dbReference type="Proteomes" id="UP000321570">
    <property type="component" value="Unassembled WGS sequence"/>
</dbReference>
<dbReference type="InterPro" id="IPR002048">
    <property type="entry name" value="EF_hand_dom"/>
</dbReference>
<dbReference type="PROSITE" id="PS50222">
    <property type="entry name" value="EF_HAND_2"/>
    <property type="match status" value="3"/>
</dbReference>
<sequence>MSGNRHKYLRAFQMADKDHSGSLDRAELISALESQGLPTSDAEKLMEQLDINGDGIINLAEYEIALGISTQPIEAWKQLFNELDADGSGTIDFNELCKFLREAGTEDLVPILEDWMADYDVNGDGKLNYNEFLGFVASL</sequence>
<feature type="domain" description="EF-hand" evidence="3">
    <location>
        <begin position="107"/>
        <end position="139"/>
    </location>
</feature>
<organism evidence="4 5">
    <name type="scientific">Hymenolepis diminuta</name>
    <name type="common">Rat tapeworm</name>
    <dbReference type="NCBI Taxonomy" id="6216"/>
    <lineage>
        <taxon>Eukaryota</taxon>
        <taxon>Metazoa</taxon>
        <taxon>Spiralia</taxon>
        <taxon>Lophotrochozoa</taxon>
        <taxon>Platyhelminthes</taxon>
        <taxon>Cestoda</taxon>
        <taxon>Eucestoda</taxon>
        <taxon>Cyclophyllidea</taxon>
        <taxon>Hymenolepididae</taxon>
        <taxon>Hymenolepis</taxon>
    </lineage>
</organism>
<dbReference type="EMBL" id="CABIJS010000155">
    <property type="protein sequence ID" value="VUZ45011.1"/>
    <property type="molecule type" value="Genomic_DNA"/>
</dbReference>
<gene>
    <name evidence="4" type="ORF">WMSIL1_LOCUS5121</name>
</gene>
<dbReference type="FunFam" id="1.10.238.10:FF:000003">
    <property type="entry name" value="Calmodulin A"/>
    <property type="match status" value="1"/>
</dbReference>
<dbReference type="InterPro" id="IPR011992">
    <property type="entry name" value="EF-hand-dom_pair"/>
</dbReference>
<evidence type="ECO:0000256" key="1">
    <source>
        <dbReference type="ARBA" id="ARBA00022737"/>
    </source>
</evidence>
<protein>
    <recommendedName>
        <fullName evidence="3">EF-hand domain-containing protein</fullName>
    </recommendedName>
</protein>
<dbReference type="InterPro" id="IPR018247">
    <property type="entry name" value="EF_Hand_1_Ca_BS"/>
</dbReference>
<evidence type="ECO:0000313" key="4">
    <source>
        <dbReference type="EMBL" id="VUZ45011.1"/>
    </source>
</evidence>
<accession>A0A564YCM6</accession>
<dbReference type="PANTHER" id="PTHR10827:SF89">
    <property type="entry name" value="EF-HAND DOMAIN-CONTAINING PROTEIN"/>
    <property type="match status" value="1"/>
</dbReference>
<dbReference type="Pfam" id="PF13499">
    <property type="entry name" value="EF-hand_7"/>
    <property type="match status" value="2"/>
</dbReference>
<evidence type="ECO:0000313" key="5">
    <source>
        <dbReference type="Proteomes" id="UP000321570"/>
    </source>
</evidence>
<keyword evidence="1" id="KW-0677">Repeat</keyword>
<feature type="domain" description="EF-hand" evidence="3">
    <location>
        <begin position="71"/>
        <end position="106"/>
    </location>
</feature>
<name>A0A564YCM6_HYMDI</name>
<dbReference type="SMART" id="SM00054">
    <property type="entry name" value="EFh"/>
    <property type="match status" value="4"/>
</dbReference>
<dbReference type="GO" id="GO:0005509">
    <property type="term" value="F:calcium ion binding"/>
    <property type="evidence" value="ECO:0007669"/>
    <property type="project" value="InterPro"/>
</dbReference>
<dbReference type="PANTHER" id="PTHR10827">
    <property type="entry name" value="RETICULOCALBIN"/>
    <property type="match status" value="1"/>
</dbReference>
<keyword evidence="5" id="KW-1185">Reference proteome</keyword>
<reference evidence="4 5" key="1">
    <citation type="submission" date="2019-07" db="EMBL/GenBank/DDBJ databases">
        <authorList>
            <person name="Jastrzebski P J."/>
            <person name="Paukszto L."/>
            <person name="Jastrzebski P J."/>
        </authorList>
    </citation>
    <scope>NUCLEOTIDE SEQUENCE [LARGE SCALE GENOMIC DNA]</scope>
    <source>
        <strain evidence="4 5">WMS-il1</strain>
    </source>
</reference>
<evidence type="ECO:0000256" key="2">
    <source>
        <dbReference type="ARBA" id="ARBA00022837"/>
    </source>
</evidence>
<feature type="domain" description="EF-hand" evidence="3">
    <location>
        <begin position="3"/>
        <end position="38"/>
    </location>
</feature>
<dbReference type="SUPFAM" id="SSF47473">
    <property type="entry name" value="EF-hand"/>
    <property type="match status" value="1"/>
</dbReference>
<proteinExistence type="predicted"/>
<dbReference type="GO" id="GO:0005783">
    <property type="term" value="C:endoplasmic reticulum"/>
    <property type="evidence" value="ECO:0007669"/>
    <property type="project" value="TreeGrafter"/>
</dbReference>
<keyword evidence="2" id="KW-0106">Calcium</keyword>
<dbReference type="AlphaFoldDB" id="A0A564YCM6"/>
<dbReference type="PROSITE" id="PS00018">
    <property type="entry name" value="EF_HAND_1"/>
    <property type="match status" value="3"/>
</dbReference>
<dbReference type="Gene3D" id="1.10.238.10">
    <property type="entry name" value="EF-hand"/>
    <property type="match status" value="2"/>
</dbReference>
<evidence type="ECO:0000259" key="3">
    <source>
        <dbReference type="PROSITE" id="PS50222"/>
    </source>
</evidence>